<accession>A0A9Y1DJQ1</accession>
<name>A0A9Y1DJQ1_9CAUD</name>
<protein>
    <submittedName>
        <fullName evidence="1">Uncharacterized protein</fullName>
    </submittedName>
</protein>
<dbReference type="EMBL" id="OP534061">
    <property type="protein sequence ID" value="UYE92475.1"/>
    <property type="molecule type" value="Genomic_DNA"/>
</dbReference>
<organism evidence="1 2">
    <name type="scientific">Enterococcus phage H1</name>
    <dbReference type="NCBI Taxonomy" id="2982918"/>
    <lineage>
        <taxon>Viruses</taxon>
        <taxon>Duplodnaviria</taxon>
        <taxon>Heunggongvirae</taxon>
        <taxon>Uroviricota</taxon>
        <taxon>Caudoviricetes</taxon>
    </lineage>
</organism>
<evidence type="ECO:0000313" key="1">
    <source>
        <dbReference type="EMBL" id="UYE92475.1"/>
    </source>
</evidence>
<sequence>MTTVSRGEITITNVNDGKTPYFHTAYTNSTDFGAYDYSGNPNLMKNITNDSWTAEGVMKITAAGDYLELVKDTAGRYGTAKIYNIPALRTNSQYTTSLEFYLKSGTSVEDLKKCNIAIEATNTSGQVYYSVIYLNSISKMDEWVDLTSTFTTNTYTDNLINWAFRVYVHPDVSASMRIRNNIKIEEGPNVTPYQPNIKDAPWYFSTTPLGENIANKDVKFPINVDTYKVYEGDMLESFQVGETYTVTIKGRKPPQKTFSVYNAGTVFLGNLTPVEGLSDVWTGTFKVPSINSGYPNRLQIYQLPNDNQYGDVQIDWVKIEKSPVSTPNIDAYKYLGNYADYEQVDSLNPTKYDWNLIKGATPHFHTAYTNSTDFGTYDYSGNPNIIVTDADTFKLGTGGELTYNNGEYTILMDGTARLSRYNTDGKNSVYLADKTTYTLSCEMYVGSDYTGNVDQIFANYAYLDGGYTVLQTSRLSANAPRDTWITVRGTSTTNYQGRVPKVLYFSWQTVASETNPTGTLKIRNIKIERGDTNTPYQPNLLNAPYYLGKTALNENLIESKSYSNSNYLIGSFPIKKSVKDGEKVTFTLKGTKPNTKQFGFYIQTANGANTEFQGHLVAVEGLPNTWSWTGNLKIMQTTTDTAKVVVYQLPPAEQVPNDSATIEWAKLEKGDTRTPNIDSYKYLGSYVDFDQADSPNPTKYSWNLIKGSDGEPAKTLILSTSSNTVKINQDSSIQSDTITLQANMQNMVGTATFSAIPYIGTTPQTAITLGGAGNTRTFSTSSWNKNWTSLVVTATFESFIDKQTIISVKEGKDGTDSITGLLTNESVTLAADKNGTVESFSEASGTFKVFDGLSDVTGKNVAYTLKSSLGGTFNINASTGAYNMTAMSKDSATATFEATYKNIKIEKILNVAKSKAGKETYTYTKYSNSKDFGNYDYSGKPNLMHVIKASDFNNQSDVSVSDVGFNSIRLTSQGIDRMSAYTTNNIPSLVSGKTYTISAKIKIEEGTTGNIDKIRVSYRKTNNGTILLYARSDGAEAGKEIIIKRTETVNYEITDLSRFYLTIDLDAGAKINGSIIVSDIKIEEGSIATPFQPNLLDEPYWLGKAPLGENIANTAVQFPINSSKYTLYSAKMQEPFVVGNTYTITLEGTKPATQAFNVYGQAVEDYNYGSMEPVEGLVNTWSLTFTPSKVSQDHPTLLQIIQKPGATIGACTVNWLKIEKGDTRTPNIDSYKYMGIYVGGESEQPHNPTQYAWSQIKGNDSTSYSLLLSSQVMSLPRGASKLVPENITISGMAQTGEKSIENINSRIVVEETTNGTTWTTKYDADALTYTYTPSSLNVLSARVKMYVAGAKNVQLDQKSINIVKDGSNGSNGSSSYTWVRYSENANGNPMTTTSNSKTKYIGIAITQTSTAPSAYGDYTWSRIKGSGGLVAKVYSNGGTNIEQSPIQINVETQSDGDIVEPNKVTWYMSKDSSVEWTAITAGNGITLNKKYIVVEPVVFLESNSISFKAQVEYNSMTAFDYMTVNNKSFDATKPLILRQPAAPLNPYPGLLWLDTSSGSGDPLDKTNPSLVYRWGKSAVESVIGTEYAHYAYANTPTGYQEDGVTPDSSFSVTYNSSQKPMYIGYCVTDTASDPTTPSSYNWKSITTENGSEDVNGAKGIAQEKIETTYVWGWVVLSASDLEMLPWLNNEDGSTIIDWIYQITQKTSDDSIVQTVVGSEDMSKVYAKTDAVDELSSANHELSDKIEEYNKQMQDAFAGIDTTYVNKSEFEQEMNKFNFGIDKAGGVNLIRNSTGFQWEDTAPSDEMLTNPKFEGTISTTGLDNGWVYNDTGMGQIIGAENDLPEYKIMRIGGTNSRTKYSYSKNIPVTPGQLINISGQARIPNTIGDTQHIYVSIRFYGAASDPLANSEADTIGDGQGFIYLFTDKKHNAGSIFGTDSYTVKTNNIVQDIWSNYSVNVTIPSGAAFMKICLYNSSTTVTDYFDFRKPSVVLYSGMFDFWHKNDSANAQIRQILGDESLEELGLIAGFELKGLRYKLDQDILLPNPNTEYTLSWYANKISQSGTSKYYVKVLNTKTGAEIAVSEASADTIGYQRMSVTFSVTNTSAVTIRIGLEGEGSADATLSAAGLMINIGPYPLSWQSHHEEVYSTNVRIDSSGLKVFNSDYDGYNVMTPREFAGYYRNGEVYERVFTLNKDTTKVKKLEAQERFMMRPVQIVSVDSPTIQGWAFVGYNGEDTD</sequence>
<dbReference type="Proteomes" id="UP001232159">
    <property type="component" value="Segment"/>
</dbReference>
<proteinExistence type="predicted"/>
<reference evidence="1" key="1">
    <citation type="submission" date="2022-09" db="EMBL/GenBank/DDBJ databases">
        <authorList>
            <person name="Murray E."/>
            <person name="Buttimer C."/>
            <person name="Hill C."/>
        </authorList>
    </citation>
    <scope>NUCLEOTIDE SEQUENCE</scope>
</reference>
<evidence type="ECO:0000313" key="2">
    <source>
        <dbReference type="Proteomes" id="UP001232159"/>
    </source>
</evidence>
<keyword evidence="2" id="KW-1185">Reference proteome</keyword>
<gene>
    <name evidence="1" type="ORF">H1_55</name>
</gene>
<dbReference type="Gene3D" id="2.60.120.260">
    <property type="entry name" value="Galactose-binding domain-like"/>
    <property type="match status" value="2"/>
</dbReference>